<dbReference type="GO" id="GO:0005737">
    <property type="term" value="C:cytoplasm"/>
    <property type="evidence" value="ECO:0007669"/>
    <property type="project" value="UniProtKB-SubCell"/>
</dbReference>
<feature type="domain" description="PDZ" evidence="4">
    <location>
        <begin position="287"/>
        <end position="371"/>
    </location>
</feature>
<evidence type="ECO:0000259" key="4">
    <source>
        <dbReference type="PROSITE" id="PS50106"/>
    </source>
</evidence>
<proteinExistence type="predicted"/>
<dbReference type="AlphaFoldDB" id="A0A183IV53"/>
<reference evidence="5" key="1">
    <citation type="submission" date="2016-06" db="UniProtKB">
        <authorList>
            <consortium name="WormBaseParasite"/>
        </authorList>
    </citation>
    <scope>IDENTIFICATION</scope>
</reference>
<dbReference type="InterPro" id="IPR043545">
    <property type="entry name" value="GRIP1/2"/>
</dbReference>
<comment type="subcellular location">
    <subcellularLocation>
        <location evidence="1">Cytoplasm</location>
    </subcellularLocation>
</comment>
<dbReference type="SMART" id="SM00228">
    <property type="entry name" value="PDZ"/>
    <property type="match status" value="6"/>
</dbReference>
<evidence type="ECO:0000256" key="1">
    <source>
        <dbReference type="ARBA" id="ARBA00004496"/>
    </source>
</evidence>
<feature type="domain" description="PDZ" evidence="4">
    <location>
        <begin position="629"/>
        <end position="707"/>
    </location>
</feature>
<dbReference type="SUPFAM" id="SSF50156">
    <property type="entry name" value="PDZ domain-like"/>
    <property type="match status" value="6"/>
</dbReference>
<accession>A0A183IV53</accession>
<evidence type="ECO:0000256" key="2">
    <source>
        <dbReference type="ARBA" id="ARBA00022490"/>
    </source>
</evidence>
<evidence type="ECO:0000256" key="3">
    <source>
        <dbReference type="ARBA" id="ARBA00022737"/>
    </source>
</evidence>
<dbReference type="PANTHER" id="PTHR46227:SF2">
    <property type="entry name" value="FI03335P"/>
    <property type="match status" value="1"/>
</dbReference>
<feature type="domain" description="PDZ" evidence="4">
    <location>
        <begin position="546"/>
        <end position="622"/>
    </location>
</feature>
<dbReference type="GO" id="GO:0098887">
    <property type="term" value="P:neurotransmitter receptor transport, endosome to postsynaptic membrane"/>
    <property type="evidence" value="ECO:0007669"/>
    <property type="project" value="TreeGrafter"/>
</dbReference>
<protein>
    <submittedName>
        <fullName evidence="5">Glutamate receptor-interacting protein 2</fullName>
    </submittedName>
</protein>
<dbReference type="WBParaSite" id="SBAD_0000778501-mRNA-1">
    <property type="protein sequence ID" value="SBAD_0000778501-mRNA-1"/>
    <property type="gene ID" value="SBAD_0000778501"/>
</dbReference>
<dbReference type="Pfam" id="PF00595">
    <property type="entry name" value="PDZ"/>
    <property type="match status" value="5"/>
</dbReference>
<evidence type="ECO:0000313" key="5">
    <source>
        <dbReference type="WBParaSite" id="SBAD_0000778501-mRNA-1"/>
    </source>
</evidence>
<feature type="domain" description="PDZ" evidence="4">
    <location>
        <begin position="453"/>
        <end position="503"/>
    </location>
</feature>
<name>A0A183IV53_9BILA</name>
<keyword evidence="2" id="KW-0963">Cytoplasm</keyword>
<dbReference type="InterPro" id="IPR036034">
    <property type="entry name" value="PDZ_sf"/>
</dbReference>
<feature type="domain" description="PDZ" evidence="4">
    <location>
        <begin position="91"/>
        <end position="178"/>
    </location>
</feature>
<sequence>MMQKDHEEFSCSRGIIYGRCALLHIYKEMVRSGRIRCKGTLNAGSTIQASFFIYYTMFASEFNFQNTAISSISATVSGSSSGQVCRSEVMEVVLNCWSRGGYGLLLHRNSPSCGSEQSALIICYIEKGSPADRSEVLQVGDRVLAINDYTTNAGTSDEANNLLKRLNGAVVLVVEFDVIESVLPNSGIFTVKLAKRKQNLGVIISSNTSGHKGEPVVVSDVRIGSVAHRCGSIFPGDQLISIDNIPLDTCTVEEAVRLLQRSSDIVKLRVKKNSSLEEDGSFGQTVVYSIELNRKGGQLGITIAGTDERNTPIFISQLALGGLAEKTGALHVGDRLLAINGHSLKGKRVSEAIELLQQSADIITLKVAHFVFDHPRFCYYVPIGSEALSHHLLECGYKYENVSDKLCTPVQSVDSAVESLDESPMLDLRQILPTQVNKEPLLSFVAVPPSTFMVELHKDKMHSDFGFSISDSLDHKGVYINNIRPAGPASKCGNVCPYDHILQGLNGAVVLVMEFDVIGTVKHLFSPFFFRKNVLESVLPNSSIFTVKLAERKQNLGVIISSNTSGHKGEPVVVSDVRIGSVAHRCGSIFPGDQLISIDNIPLDTCTVEEAVRLLQRSSDIVNKKEQLNRKGGQLGITVGGTDERKTPIFISLLALSGLVEKTGALYVGDRLLAINGHSLGGERVSEAIELFQQCADIITLKVILLNVALFSCKREIVSNVEVT</sequence>
<dbReference type="InterPro" id="IPR001478">
    <property type="entry name" value="PDZ"/>
</dbReference>
<organism evidence="5">
    <name type="scientific">Soboliphyme baturini</name>
    <dbReference type="NCBI Taxonomy" id="241478"/>
    <lineage>
        <taxon>Eukaryota</taxon>
        <taxon>Metazoa</taxon>
        <taxon>Ecdysozoa</taxon>
        <taxon>Nematoda</taxon>
        <taxon>Enoplea</taxon>
        <taxon>Dorylaimia</taxon>
        <taxon>Dioctophymatida</taxon>
        <taxon>Dioctophymatoidea</taxon>
        <taxon>Soboliphymatidae</taxon>
        <taxon>Soboliphyme</taxon>
    </lineage>
</organism>
<feature type="domain" description="PDZ" evidence="4">
    <location>
        <begin position="190"/>
        <end position="274"/>
    </location>
</feature>
<dbReference type="Gene3D" id="2.30.42.10">
    <property type="match status" value="6"/>
</dbReference>
<dbReference type="PANTHER" id="PTHR46227">
    <property type="entry name" value="GLUTAMATE RECEPTOR-INTERACTING PROTEIN GRIP"/>
    <property type="match status" value="1"/>
</dbReference>
<keyword evidence="3" id="KW-0677">Repeat</keyword>
<dbReference type="PROSITE" id="PS50106">
    <property type="entry name" value="PDZ"/>
    <property type="match status" value="6"/>
</dbReference>